<comment type="similarity">
    <text evidence="1">Belongs to the CIA30 family.</text>
</comment>
<dbReference type="PANTHER" id="PTHR13194:SF19">
    <property type="entry name" value="NAD(P)-BINDING ROSSMANN-FOLD SUPERFAMILY PROTEIN"/>
    <property type="match status" value="1"/>
</dbReference>
<evidence type="ECO:0000313" key="3">
    <source>
        <dbReference type="EMBL" id="RAJ12234.1"/>
    </source>
</evidence>
<dbReference type="AlphaFoldDB" id="A0A327R9E8"/>
<organism evidence="3 4">
    <name type="scientific">Arenibacter echinorum</name>
    <dbReference type="NCBI Taxonomy" id="440515"/>
    <lineage>
        <taxon>Bacteria</taxon>
        <taxon>Pseudomonadati</taxon>
        <taxon>Bacteroidota</taxon>
        <taxon>Flavobacteriia</taxon>
        <taxon>Flavobacteriales</taxon>
        <taxon>Flavobacteriaceae</taxon>
        <taxon>Arenibacter</taxon>
    </lineage>
</organism>
<dbReference type="Pfam" id="PF08547">
    <property type="entry name" value="CIA30"/>
    <property type="match status" value="1"/>
</dbReference>
<dbReference type="InterPro" id="IPR039131">
    <property type="entry name" value="NDUFAF1"/>
</dbReference>
<evidence type="ECO:0000259" key="2">
    <source>
        <dbReference type="Pfam" id="PF08547"/>
    </source>
</evidence>
<gene>
    <name evidence="3" type="ORF">LV92_01467</name>
</gene>
<dbReference type="SUPFAM" id="SSF49785">
    <property type="entry name" value="Galactose-binding domain-like"/>
    <property type="match status" value="1"/>
</dbReference>
<keyword evidence="4" id="KW-1185">Reference proteome</keyword>
<dbReference type="InterPro" id="IPR008979">
    <property type="entry name" value="Galactose-bd-like_sf"/>
</dbReference>
<comment type="caution">
    <text evidence="3">The sequence shown here is derived from an EMBL/GenBank/DDBJ whole genome shotgun (WGS) entry which is preliminary data.</text>
</comment>
<proteinExistence type="inferred from homology"/>
<protein>
    <submittedName>
        <fullName evidence="3">Complex I intermediate-associated protein 30 (CIA30)</fullName>
    </submittedName>
</protein>
<dbReference type="Proteomes" id="UP000249696">
    <property type="component" value="Unassembled WGS sequence"/>
</dbReference>
<accession>A0A327R9E8</accession>
<reference evidence="3 4" key="1">
    <citation type="submission" date="2018-06" db="EMBL/GenBank/DDBJ databases">
        <title>Genomic Encyclopedia of Archaeal and Bacterial Type Strains, Phase II (KMG-II): from individual species to whole genera.</title>
        <authorList>
            <person name="Goeker M."/>
        </authorList>
    </citation>
    <scope>NUCLEOTIDE SEQUENCE [LARGE SCALE GENOMIC DNA]</scope>
    <source>
        <strain evidence="3 4">DSM 23522</strain>
    </source>
</reference>
<dbReference type="EMBL" id="QLLN01000003">
    <property type="protein sequence ID" value="RAJ12234.1"/>
    <property type="molecule type" value="Genomic_DNA"/>
</dbReference>
<sequence length="178" mass="20440">MKYLLATLVFMTLMTSKIIFDFNKDSNIKEWRIVNDGVMGGLSVGNFSLSADGHGLFKGEISLENNGGFSSVRYRFNKTKVTKDSYISIKLKGDGKKYQFRVKDDSSNYYSYIVTFPTSGEWEEVKISLKDMYPSFRGRKLDMPNFSKDEIEEIVFLIGNKRTENFTLLLDKIALDQL</sequence>
<dbReference type="RefSeq" id="WP_245946292.1">
    <property type="nucleotide sequence ID" value="NZ_QLLN01000003.1"/>
</dbReference>
<name>A0A327R9E8_9FLAO</name>
<evidence type="ECO:0000256" key="1">
    <source>
        <dbReference type="ARBA" id="ARBA00007884"/>
    </source>
</evidence>
<feature type="domain" description="NADH:ubiquinone oxidoreductase intermediate-associated protein 30" evidence="2">
    <location>
        <begin position="20"/>
        <end position="169"/>
    </location>
</feature>
<dbReference type="InterPro" id="IPR013857">
    <property type="entry name" value="NADH-UbQ_OxRdtase-assoc_prot30"/>
</dbReference>
<dbReference type="PANTHER" id="PTHR13194">
    <property type="entry name" value="COMPLEX I INTERMEDIATE-ASSOCIATED PROTEIN 30"/>
    <property type="match status" value="1"/>
</dbReference>
<evidence type="ECO:0000313" key="4">
    <source>
        <dbReference type="Proteomes" id="UP000249696"/>
    </source>
</evidence>